<dbReference type="AlphaFoldDB" id="A0A8C5KPB1"/>
<sequence length="132" mass="13522">TIQILCGLMISSLGAILLLASDSSHFDGASTTTLKTWYPLGGDLCFAFAGSLSIIRGKISTKPFAMSSLTCSALGSAAAVAGLFLLIYSLVGLEPASQGCTSGNSISSSSDLKSHDSVVEDKDCLLAYFSIA</sequence>
<evidence type="ECO:0000256" key="1">
    <source>
        <dbReference type="ARBA" id="ARBA00004141"/>
    </source>
</evidence>
<name>A0A8C5KPB1_JACJA</name>
<evidence type="ECO:0000256" key="5">
    <source>
        <dbReference type="SAM" id="Phobius"/>
    </source>
</evidence>
<reference evidence="7" key="1">
    <citation type="submission" date="2025-08" db="UniProtKB">
        <authorList>
            <consortium name="Ensembl"/>
        </authorList>
    </citation>
    <scope>IDENTIFICATION</scope>
</reference>
<dbReference type="OMA" id="QRCDSEK"/>
<evidence type="ECO:0000256" key="4">
    <source>
        <dbReference type="ARBA" id="ARBA00023136"/>
    </source>
</evidence>
<evidence type="ECO:0000256" key="2">
    <source>
        <dbReference type="ARBA" id="ARBA00022692"/>
    </source>
</evidence>
<proteinExistence type="predicted"/>
<dbReference type="InterPro" id="IPR007237">
    <property type="entry name" value="CD20-like"/>
</dbReference>
<dbReference type="Pfam" id="PF04103">
    <property type="entry name" value="CD20"/>
    <property type="match status" value="1"/>
</dbReference>
<dbReference type="Ensembl" id="ENSJJAT00000020204.1">
    <property type="protein sequence ID" value="ENSJJAP00000013711.1"/>
    <property type="gene ID" value="ENSJJAG00000016373.1"/>
</dbReference>
<dbReference type="GO" id="GO:0016020">
    <property type="term" value="C:membrane"/>
    <property type="evidence" value="ECO:0007669"/>
    <property type="project" value="UniProtKB-SubCell"/>
</dbReference>
<keyword evidence="8" id="KW-1185">Reference proteome</keyword>
<feature type="signal peptide" evidence="6">
    <location>
        <begin position="1"/>
        <end position="20"/>
    </location>
</feature>
<comment type="subcellular location">
    <subcellularLocation>
        <location evidence="1">Membrane</location>
        <topology evidence="1">Multi-pass membrane protein</topology>
    </subcellularLocation>
</comment>
<protein>
    <submittedName>
        <fullName evidence="7">Uncharacterized protein</fullName>
    </submittedName>
</protein>
<keyword evidence="6" id="KW-0732">Signal</keyword>
<keyword evidence="2 5" id="KW-0812">Transmembrane</keyword>
<dbReference type="Proteomes" id="UP000694385">
    <property type="component" value="Unassembled WGS sequence"/>
</dbReference>
<evidence type="ECO:0000256" key="3">
    <source>
        <dbReference type="ARBA" id="ARBA00022989"/>
    </source>
</evidence>
<dbReference type="GeneTree" id="ENSGT00940000162779"/>
<feature type="transmembrane region" description="Helical" evidence="5">
    <location>
        <begin position="67"/>
        <end position="91"/>
    </location>
</feature>
<feature type="chain" id="PRO_5034983649" evidence="6">
    <location>
        <begin position="21"/>
        <end position="132"/>
    </location>
</feature>
<reference evidence="7" key="2">
    <citation type="submission" date="2025-09" db="UniProtKB">
        <authorList>
            <consortium name="Ensembl"/>
        </authorList>
    </citation>
    <scope>IDENTIFICATION</scope>
</reference>
<accession>A0A8C5KPB1</accession>
<evidence type="ECO:0000313" key="8">
    <source>
        <dbReference type="Proteomes" id="UP000694385"/>
    </source>
</evidence>
<evidence type="ECO:0000256" key="6">
    <source>
        <dbReference type="SAM" id="SignalP"/>
    </source>
</evidence>
<keyword evidence="4 5" id="KW-0472">Membrane</keyword>
<evidence type="ECO:0000313" key="7">
    <source>
        <dbReference type="Ensembl" id="ENSJJAP00000013711.1"/>
    </source>
</evidence>
<feature type="transmembrane region" description="Helical" evidence="5">
    <location>
        <begin position="36"/>
        <end position="55"/>
    </location>
</feature>
<keyword evidence="3 5" id="KW-1133">Transmembrane helix</keyword>
<organism evidence="7 8">
    <name type="scientific">Jaculus jaculus</name>
    <name type="common">Lesser Egyptian jerboa</name>
    <dbReference type="NCBI Taxonomy" id="51337"/>
    <lineage>
        <taxon>Eukaryota</taxon>
        <taxon>Metazoa</taxon>
        <taxon>Chordata</taxon>
        <taxon>Craniata</taxon>
        <taxon>Vertebrata</taxon>
        <taxon>Euteleostomi</taxon>
        <taxon>Mammalia</taxon>
        <taxon>Eutheria</taxon>
        <taxon>Euarchontoglires</taxon>
        <taxon>Glires</taxon>
        <taxon>Rodentia</taxon>
        <taxon>Myomorpha</taxon>
        <taxon>Dipodoidea</taxon>
        <taxon>Dipodidae</taxon>
        <taxon>Dipodinae</taxon>
        <taxon>Jaculus</taxon>
    </lineage>
</organism>